<evidence type="ECO:0000313" key="6">
    <source>
        <dbReference type="EMBL" id="CAH2068255.1"/>
    </source>
</evidence>
<accession>A0ABN8IVG2</accession>
<evidence type="ECO:0000256" key="2">
    <source>
        <dbReference type="PROSITE-ProRule" id="PRU00124"/>
    </source>
</evidence>
<dbReference type="CDD" id="cd00112">
    <property type="entry name" value="LDLa"/>
    <property type="match status" value="1"/>
</dbReference>
<keyword evidence="5" id="KW-0732">Signal</keyword>
<evidence type="ECO:0000256" key="1">
    <source>
        <dbReference type="ARBA" id="ARBA00023157"/>
    </source>
</evidence>
<keyword evidence="1" id="KW-1015">Disulfide bond</keyword>
<sequence>MLTLLLVFFILIVQTFHPGDCSSLLCGRTKEVEVGGNVGAGAALALSLVRPPTSGPSVPCQLRLTAPEAAAFTVRLIDVKESLADWERGLTDLRESPATGGPGRKWSGRSPAHAQDTATDGAAPVANATDACKMLIYIGDAKNPVWRLSLCGGNAAQVAAKAGTRLLPPKIRIVWNPPTTPYQHTEKLRLVVTAVNSGAMCNNESQFVCGVTSLCISSYLVCDGVRHCPGGEDEDSSACSHRRDPPLLELLRRFAARNQELLGLDQPDGMTKPSVISDLKLSVKISEGEQKSNAFMEFAAALKPYGPWSYLVVGMLVCATILMFCLAWECCCKRSKPSDTPINIPPSCIDMPPTVTVTAASQQLFAAPLPPTPPEYEPPPSYSSLFPRAFKSSPTPVPHCSHQEPPD</sequence>
<dbReference type="InterPro" id="IPR036055">
    <property type="entry name" value="LDL_receptor-like_sf"/>
</dbReference>
<evidence type="ECO:0000256" key="3">
    <source>
        <dbReference type="SAM" id="MobiDB-lite"/>
    </source>
</evidence>
<organism evidence="6 7">
    <name type="scientific">Iphiclides podalirius</name>
    <name type="common">scarce swallowtail</name>
    <dbReference type="NCBI Taxonomy" id="110791"/>
    <lineage>
        <taxon>Eukaryota</taxon>
        <taxon>Metazoa</taxon>
        <taxon>Ecdysozoa</taxon>
        <taxon>Arthropoda</taxon>
        <taxon>Hexapoda</taxon>
        <taxon>Insecta</taxon>
        <taxon>Pterygota</taxon>
        <taxon>Neoptera</taxon>
        <taxon>Endopterygota</taxon>
        <taxon>Lepidoptera</taxon>
        <taxon>Glossata</taxon>
        <taxon>Ditrysia</taxon>
        <taxon>Papilionoidea</taxon>
        <taxon>Papilionidae</taxon>
        <taxon>Papilioninae</taxon>
        <taxon>Iphiclides</taxon>
    </lineage>
</organism>
<evidence type="ECO:0000256" key="5">
    <source>
        <dbReference type="SAM" id="SignalP"/>
    </source>
</evidence>
<gene>
    <name evidence="6" type="ORF">IPOD504_LOCUS14164</name>
</gene>
<feature type="compositionally biased region" description="Pro residues" evidence="3">
    <location>
        <begin position="368"/>
        <end position="381"/>
    </location>
</feature>
<evidence type="ECO:0000256" key="4">
    <source>
        <dbReference type="SAM" id="Phobius"/>
    </source>
</evidence>
<dbReference type="EMBL" id="OW152817">
    <property type="protein sequence ID" value="CAH2068255.1"/>
    <property type="molecule type" value="Genomic_DNA"/>
</dbReference>
<feature type="chain" id="PRO_5046180879" evidence="5">
    <location>
        <begin position="22"/>
        <end position="407"/>
    </location>
</feature>
<dbReference type="InterPro" id="IPR023415">
    <property type="entry name" value="LDLR_class-A_CS"/>
</dbReference>
<feature type="signal peptide" evidence="5">
    <location>
        <begin position="1"/>
        <end position="21"/>
    </location>
</feature>
<keyword evidence="4" id="KW-0812">Transmembrane</keyword>
<dbReference type="InterPro" id="IPR002172">
    <property type="entry name" value="LDrepeatLR_classA_rpt"/>
</dbReference>
<feature type="region of interest" description="Disordered" evidence="3">
    <location>
        <begin position="366"/>
        <end position="407"/>
    </location>
</feature>
<dbReference type="Proteomes" id="UP000837857">
    <property type="component" value="Chromosome 5"/>
</dbReference>
<protein>
    <submittedName>
        <fullName evidence="6">Uncharacterized protein</fullName>
    </submittedName>
</protein>
<comment type="caution">
    <text evidence="2">Lacks conserved residue(s) required for the propagation of feature annotation.</text>
</comment>
<keyword evidence="4" id="KW-1133">Transmembrane helix</keyword>
<dbReference type="PROSITE" id="PS01209">
    <property type="entry name" value="LDLRA_1"/>
    <property type="match status" value="1"/>
</dbReference>
<keyword evidence="4" id="KW-0472">Membrane</keyword>
<dbReference type="PROSITE" id="PS50068">
    <property type="entry name" value="LDLRA_2"/>
    <property type="match status" value="1"/>
</dbReference>
<dbReference type="Gene3D" id="4.10.400.10">
    <property type="entry name" value="Low-density Lipoprotein Receptor"/>
    <property type="match status" value="1"/>
</dbReference>
<reference evidence="6" key="1">
    <citation type="submission" date="2022-03" db="EMBL/GenBank/DDBJ databases">
        <authorList>
            <person name="Martin H S."/>
        </authorList>
    </citation>
    <scope>NUCLEOTIDE SEQUENCE</scope>
</reference>
<feature type="non-terminal residue" evidence="6">
    <location>
        <position position="407"/>
    </location>
</feature>
<dbReference type="SUPFAM" id="SSF57424">
    <property type="entry name" value="LDL receptor-like module"/>
    <property type="match status" value="1"/>
</dbReference>
<feature type="transmembrane region" description="Helical" evidence="4">
    <location>
        <begin position="308"/>
        <end position="328"/>
    </location>
</feature>
<feature type="region of interest" description="Disordered" evidence="3">
    <location>
        <begin position="91"/>
        <end position="121"/>
    </location>
</feature>
<dbReference type="SMART" id="SM00192">
    <property type="entry name" value="LDLa"/>
    <property type="match status" value="1"/>
</dbReference>
<name>A0ABN8IVG2_9NEOP</name>
<evidence type="ECO:0000313" key="7">
    <source>
        <dbReference type="Proteomes" id="UP000837857"/>
    </source>
</evidence>
<keyword evidence="7" id="KW-1185">Reference proteome</keyword>
<proteinExistence type="predicted"/>